<comment type="caution">
    <text evidence="2">The sequence shown here is derived from an EMBL/GenBank/DDBJ whole genome shotgun (WGS) entry which is preliminary data.</text>
</comment>
<dbReference type="PANTHER" id="PTHR43677:SF4">
    <property type="entry name" value="QUINONE OXIDOREDUCTASE-LIKE PROTEIN 2"/>
    <property type="match status" value="1"/>
</dbReference>
<dbReference type="Proteomes" id="UP000038010">
    <property type="component" value="Unassembled WGS sequence"/>
</dbReference>
<evidence type="ECO:0000313" key="3">
    <source>
        <dbReference type="Proteomes" id="UP000038010"/>
    </source>
</evidence>
<dbReference type="OrthoDB" id="3509362at2759"/>
<dbReference type="STRING" id="1664694.A0A0N0NIX9"/>
<dbReference type="InterPro" id="IPR011032">
    <property type="entry name" value="GroES-like_sf"/>
</dbReference>
<dbReference type="Gene3D" id="3.40.50.720">
    <property type="entry name" value="NAD(P)-binding Rossmann-like Domain"/>
    <property type="match status" value="1"/>
</dbReference>
<accession>A0A0N0NIX9</accession>
<dbReference type="SUPFAM" id="SSF50129">
    <property type="entry name" value="GroES-like"/>
    <property type="match status" value="1"/>
</dbReference>
<evidence type="ECO:0000259" key="1">
    <source>
        <dbReference type="SMART" id="SM00829"/>
    </source>
</evidence>
<dbReference type="Pfam" id="PF00107">
    <property type="entry name" value="ADH_zinc_N"/>
    <property type="match status" value="1"/>
</dbReference>
<dbReference type="EMBL" id="LFJN01000035">
    <property type="protein sequence ID" value="KPI35969.1"/>
    <property type="molecule type" value="Genomic_DNA"/>
</dbReference>
<evidence type="ECO:0000313" key="2">
    <source>
        <dbReference type="EMBL" id="KPI35969.1"/>
    </source>
</evidence>
<dbReference type="InterPro" id="IPR036291">
    <property type="entry name" value="NAD(P)-bd_dom_sf"/>
</dbReference>
<reference evidence="2 3" key="1">
    <citation type="submission" date="2015-06" db="EMBL/GenBank/DDBJ databases">
        <title>Draft genome of the ant-associated black yeast Phialophora attae CBS 131958.</title>
        <authorList>
            <person name="Moreno L.F."/>
            <person name="Stielow B.J."/>
            <person name="de Hoog S."/>
            <person name="Vicente V.A."/>
            <person name="Weiss V.A."/>
            <person name="de Vries M."/>
            <person name="Cruz L.M."/>
            <person name="Souza E.M."/>
        </authorList>
    </citation>
    <scope>NUCLEOTIDE SEQUENCE [LARGE SCALE GENOMIC DNA]</scope>
    <source>
        <strain evidence="2 3">CBS 131958</strain>
    </source>
</reference>
<name>A0A0N0NIX9_9EURO</name>
<dbReference type="SMART" id="SM00829">
    <property type="entry name" value="PKS_ER"/>
    <property type="match status" value="1"/>
</dbReference>
<dbReference type="GeneID" id="28731143"/>
<dbReference type="RefSeq" id="XP_017995932.1">
    <property type="nucleotide sequence ID" value="XM_018139263.1"/>
</dbReference>
<dbReference type="AlphaFoldDB" id="A0A0N0NIX9"/>
<dbReference type="InterPro" id="IPR013154">
    <property type="entry name" value="ADH-like_N"/>
</dbReference>
<dbReference type="SUPFAM" id="SSF51735">
    <property type="entry name" value="NAD(P)-binding Rossmann-fold domains"/>
    <property type="match status" value="1"/>
</dbReference>
<protein>
    <submittedName>
        <fullName evidence="2">Putative quinone oxido</fullName>
    </submittedName>
</protein>
<dbReference type="InterPro" id="IPR013149">
    <property type="entry name" value="ADH-like_C"/>
</dbReference>
<dbReference type="Gene3D" id="3.90.180.10">
    <property type="entry name" value="Medium-chain alcohol dehydrogenases, catalytic domain"/>
    <property type="match status" value="1"/>
</dbReference>
<sequence>MSSASSKTTMQAIHIPKWLPQDTGYPSLKPTTQPVPSPSPTNLLIAITHSSLNHVDLLYSRGLHQNNASGLVKPPFNLGLEFSGVVAALPTDAKAASTCGFAVGDRVWGGCVGSFAEYASVPPSAVRKVPNGTSLLDAAGLGAGSPTVSYGALILCGGVKKGDLVLVHAAAGGLGAPAVQIAYAKGAKVIATVGSEEKAKVVRSEMGEMVLGVVNYEVEGWEKEVVKIAKKEGKEGVDLVYDTVGLVLSSIRCVRFDGAIVIAGFAGRKGKMETVAMNRILLKNVRVLGYRYGESGRRDPDHTAECWRGTEELLAKGQMKPLIYRVLHGLDSVGEGLQELYERKVWGKAVVEIRKEEDVLREVTAKPKL</sequence>
<proteinExistence type="predicted"/>
<dbReference type="InterPro" id="IPR051397">
    <property type="entry name" value="Zn-ADH-like_protein"/>
</dbReference>
<feature type="domain" description="Enoyl reductase (ER)" evidence="1">
    <location>
        <begin position="24"/>
        <end position="351"/>
    </location>
</feature>
<dbReference type="VEuPathDB" id="FungiDB:AB675_10487"/>
<dbReference type="Pfam" id="PF08240">
    <property type="entry name" value="ADH_N"/>
    <property type="match status" value="1"/>
</dbReference>
<dbReference type="GO" id="GO:0005739">
    <property type="term" value="C:mitochondrion"/>
    <property type="evidence" value="ECO:0007669"/>
    <property type="project" value="TreeGrafter"/>
</dbReference>
<keyword evidence="3" id="KW-1185">Reference proteome</keyword>
<gene>
    <name evidence="2" type="ORF">AB675_10487</name>
</gene>
<dbReference type="PANTHER" id="PTHR43677">
    <property type="entry name" value="SHORT-CHAIN DEHYDROGENASE/REDUCTASE"/>
    <property type="match status" value="1"/>
</dbReference>
<dbReference type="GO" id="GO:0016491">
    <property type="term" value="F:oxidoreductase activity"/>
    <property type="evidence" value="ECO:0007669"/>
    <property type="project" value="InterPro"/>
</dbReference>
<organism evidence="2 3">
    <name type="scientific">Cyphellophora attinorum</name>
    <dbReference type="NCBI Taxonomy" id="1664694"/>
    <lineage>
        <taxon>Eukaryota</taxon>
        <taxon>Fungi</taxon>
        <taxon>Dikarya</taxon>
        <taxon>Ascomycota</taxon>
        <taxon>Pezizomycotina</taxon>
        <taxon>Eurotiomycetes</taxon>
        <taxon>Chaetothyriomycetidae</taxon>
        <taxon>Chaetothyriales</taxon>
        <taxon>Cyphellophoraceae</taxon>
        <taxon>Cyphellophora</taxon>
    </lineage>
</organism>
<dbReference type="InterPro" id="IPR020843">
    <property type="entry name" value="ER"/>
</dbReference>